<evidence type="ECO:0000256" key="2">
    <source>
        <dbReference type="ARBA" id="ARBA00004192"/>
    </source>
</evidence>
<dbReference type="GO" id="GO:0019028">
    <property type="term" value="C:viral capsid"/>
    <property type="evidence" value="ECO:0007669"/>
    <property type="project" value="InterPro"/>
</dbReference>
<feature type="compositionally biased region" description="Low complexity" evidence="18">
    <location>
        <begin position="1"/>
        <end position="15"/>
    </location>
</feature>
<evidence type="ECO:0000256" key="5">
    <source>
        <dbReference type="ARBA" id="ARBA00022463"/>
    </source>
</evidence>
<feature type="compositionally biased region" description="Polar residues" evidence="18">
    <location>
        <begin position="97"/>
        <end position="112"/>
    </location>
</feature>
<feature type="region of interest" description="Disordered" evidence="18">
    <location>
        <begin position="74"/>
        <end position="112"/>
    </location>
</feature>
<evidence type="ECO:0000256" key="13">
    <source>
        <dbReference type="ARBA" id="ARBA00023125"/>
    </source>
</evidence>
<evidence type="ECO:0000256" key="16">
    <source>
        <dbReference type="ARBA" id="ARBA00023280"/>
    </source>
</evidence>
<dbReference type="Pfam" id="PF01440">
    <property type="entry name" value="Gemini_AL2"/>
    <property type="match status" value="1"/>
</dbReference>
<keyword evidence="8 17" id="KW-0945">Host-virus interaction</keyword>
<evidence type="ECO:0000313" key="19">
    <source>
        <dbReference type="EMBL" id="API65476.1"/>
    </source>
</evidence>
<reference evidence="19" key="1">
    <citation type="journal article" date="2016" name="Arch. Virol.">
        <title>A novel East African monopartite begomovirus-betasatellite complex that infects Vernonia amygdalina.</title>
        <authorList>
            <person name="Mollel H.G."/>
            <person name="Ndunguru J."/>
            <person name="Sseruwagi P."/>
            <person name="Alicai T."/>
            <person name="Colvin J."/>
            <person name="Navas-Castillo J."/>
            <person name="Fiallo-Olive E."/>
        </authorList>
    </citation>
    <scope>NUCLEOTIDE SEQUENCE</scope>
    <source>
        <strain evidence="19">UG9</strain>
    </source>
</reference>
<comment type="function">
    <text evidence="17">Strong activator of the late viral genes promoters. Acts as a suppressor of RNA-mediated gene silencing, also known as post-transcriptional gene silencing (PTGS), a mechanism of plant viral defense that limits the accumulation of viral RNAs. Also suppresses the host basal defense by interacting with and inhibiting SNF1 kinase, a key regulator of cell metabolism implicated in innate antiviral defense. Determines pathogenicity.</text>
</comment>
<keyword evidence="9" id="KW-1090">Inhibition of host innate immune response by virus</keyword>
<dbReference type="GO" id="GO:0030430">
    <property type="term" value="C:host cell cytoplasm"/>
    <property type="evidence" value="ECO:0007669"/>
    <property type="project" value="UniProtKB-SubCell"/>
</dbReference>
<evidence type="ECO:0000256" key="15">
    <source>
        <dbReference type="ARBA" id="ARBA00023200"/>
    </source>
</evidence>
<evidence type="ECO:0000256" key="1">
    <source>
        <dbReference type="ARBA" id="ARBA00004147"/>
    </source>
</evidence>
<evidence type="ECO:0000256" key="12">
    <source>
        <dbReference type="ARBA" id="ARBA00022833"/>
    </source>
</evidence>
<sequence>MRCSTPSPNHSSPPNIKAQHREKKRRSIRRKKIDLPCGCAYLIHLNCRNHGFTHRGTHYCNSGNEWRVYLEPPQPSVLHHSGTPQTTVHNEQRRDTPANQIQPQPAESSRSSQVFYQLEDLDWFTASDIAFFESVQDTDHEVHQPSRNSHN</sequence>
<gene>
    <name evidence="19" type="primary">AC2</name>
</gene>
<dbReference type="GO" id="GO:0008270">
    <property type="term" value="F:zinc ion binding"/>
    <property type="evidence" value="ECO:0007669"/>
    <property type="project" value="UniProtKB-KW"/>
</dbReference>
<feature type="compositionally biased region" description="Basic residues" evidence="18">
    <location>
        <begin position="18"/>
        <end position="29"/>
    </location>
</feature>
<comment type="subcellular location">
    <subcellularLocation>
        <location evidence="2 17">Host cytoplasm</location>
    </subcellularLocation>
    <subcellularLocation>
        <location evidence="1 17">Host nucleus</location>
    </subcellularLocation>
</comment>
<evidence type="ECO:0000256" key="6">
    <source>
        <dbReference type="ARBA" id="ARBA00022553"/>
    </source>
</evidence>
<keyword evidence="13 17" id="KW-0238">DNA-binding</keyword>
<comment type="subunit">
    <text evidence="17">Monomer. Homodimer. Homooligomer. Self-interaction correlates with nuclear localization and efficient activation of transcription.</text>
</comment>
<keyword evidence="5 17" id="KW-0941">Suppressor of RNA silencing</keyword>
<evidence type="ECO:0000256" key="18">
    <source>
        <dbReference type="SAM" id="MobiDB-lite"/>
    </source>
</evidence>
<proteinExistence type="inferred from homology"/>
<evidence type="ECO:0000256" key="11">
    <source>
        <dbReference type="ARBA" id="ARBA00022771"/>
    </source>
</evidence>
<dbReference type="GO" id="GO:0042025">
    <property type="term" value="C:host cell nucleus"/>
    <property type="evidence" value="ECO:0007669"/>
    <property type="project" value="UniProtKB-SubCell"/>
</dbReference>
<organism evidence="19">
    <name type="scientific">Vernonia crinkle virus</name>
    <dbReference type="NCBI Taxonomy" id="1925153"/>
    <lineage>
        <taxon>Viruses</taxon>
        <taxon>Monodnaviria</taxon>
        <taxon>Shotokuvirae</taxon>
        <taxon>Cressdnaviricota</taxon>
        <taxon>Repensiviricetes</taxon>
        <taxon>Geplafuvirales</taxon>
        <taxon>Geminiviridae</taxon>
        <taxon>Begomovirus</taxon>
        <taxon>Begomovirus vernoniae</taxon>
    </lineage>
</organism>
<evidence type="ECO:0000256" key="9">
    <source>
        <dbReference type="ARBA" id="ARBA00022632"/>
    </source>
</evidence>
<keyword evidence="7 17" id="KW-1048">Host nucleus</keyword>
<evidence type="ECO:0000256" key="17">
    <source>
        <dbReference type="RuleBase" id="RU363028"/>
    </source>
</evidence>
<keyword evidence="10 17" id="KW-0479">Metal-binding</keyword>
<keyword evidence="12 17" id="KW-0862">Zinc</keyword>
<protein>
    <recommendedName>
        <fullName evidence="4 17">Transcriptional activator protein</fullName>
        <shortName evidence="17">TrAP</shortName>
    </recommendedName>
</protein>
<keyword evidence="16" id="KW-0899">Viral immunoevasion</keyword>
<dbReference type="GO" id="GO:0005198">
    <property type="term" value="F:structural molecule activity"/>
    <property type="evidence" value="ECO:0007669"/>
    <property type="project" value="InterPro"/>
</dbReference>
<dbReference type="InterPro" id="IPR000942">
    <property type="entry name" value="Gemini_AL2"/>
</dbReference>
<dbReference type="GO" id="GO:0052170">
    <property type="term" value="P:symbiont-mediated suppression of host innate immune response"/>
    <property type="evidence" value="ECO:0007669"/>
    <property type="project" value="UniProtKB-KW"/>
</dbReference>
<evidence type="ECO:0000256" key="8">
    <source>
        <dbReference type="ARBA" id="ARBA00022581"/>
    </source>
</evidence>
<evidence type="ECO:0000256" key="3">
    <source>
        <dbReference type="ARBA" id="ARBA00007672"/>
    </source>
</evidence>
<accession>A0A1L4AB13</accession>
<feature type="region of interest" description="Disordered" evidence="18">
    <location>
        <begin position="1"/>
        <end position="29"/>
    </location>
</feature>
<evidence type="ECO:0000256" key="7">
    <source>
        <dbReference type="ARBA" id="ARBA00022562"/>
    </source>
</evidence>
<keyword evidence="15 17" id="KW-1035">Host cytoplasm</keyword>
<keyword evidence="6" id="KW-0597">Phosphoprotein</keyword>
<dbReference type="GO" id="GO:0003677">
    <property type="term" value="F:DNA binding"/>
    <property type="evidence" value="ECO:0007669"/>
    <property type="project" value="UniProtKB-KW"/>
</dbReference>
<name>A0A1L4AB13_9GEMI</name>
<evidence type="ECO:0000256" key="4">
    <source>
        <dbReference type="ARBA" id="ARBA00014388"/>
    </source>
</evidence>
<dbReference type="EMBL" id="KX831133">
    <property type="protein sequence ID" value="API65476.1"/>
    <property type="molecule type" value="Genomic_DNA"/>
</dbReference>
<evidence type="ECO:0000256" key="10">
    <source>
        <dbReference type="ARBA" id="ARBA00022723"/>
    </source>
</evidence>
<keyword evidence="11 17" id="KW-0863">Zinc-finger</keyword>
<comment type="similarity">
    <text evidence="3 17">Belongs to the geminiviridae transcriptional activator protein family.</text>
</comment>
<comment type="domain">
    <text evidence="17">The zinc finger and the transactivation region are involved in PTGS suppression.</text>
</comment>
<evidence type="ECO:0000256" key="14">
    <source>
        <dbReference type="ARBA" id="ARBA00023159"/>
    </source>
</evidence>
<keyword evidence="14 17" id="KW-0010">Activator</keyword>
<dbReference type="PRINTS" id="PR00230">
    <property type="entry name" value="GEMCOATAL2"/>
</dbReference>